<name>A0A6N2T541_BLAHA</name>
<dbReference type="AlphaFoldDB" id="A0A6N2T541"/>
<reference evidence="3" key="1">
    <citation type="submission" date="2019-11" db="EMBL/GenBank/DDBJ databases">
        <authorList>
            <person name="Feng L."/>
        </authorList>
    </citation>
    <scope>NUCLEOTIDE SEQUENCE</scope>
    <source>
        <strain evidence="3">BhanseniiLFYP23</strain>
    </source>
</reference>
<protein>
    <submittedName>
        <fullName evidence="3">Uncharacterized protein</fullName>
    </submittedName>
</protein>
<proteinExistence type="predicted"/>
<feature type="transmembrane region" description="Helical" evidence="2">
    <location>
        <begin position="81"/>
        <end position="98"/>
    </location>
</feature>
<gene>
    <name evidence="3" type="ORF">BHLFYP23_02360</name>
</gene>
<keyword evidence="2" id="KW-0812">Transmembrane</keyword>
<dbReference type="RefSeq" id="WP_156342248.1">
    <property type="nucleotide sequence ID" value="NZ_CACRSY010000009.1"/>
</dbReference>
<accession>A0A6N2T541</accession>
<evidence type="ECO:0000256" key="2">
    <source>
        <dbReference type="SAM" id="Phobius"/>
    </source>
</evidence>
<keyword evidence="2" id="KW-1133">Transmembrane helix</keyword>
<dbReference type="EMBL" id="CACRSY010000009">
    <property type="protein sequence ID" value="VYS98915.1"/>
    <property type="molecule type" value="Genomic_DNA"/>
</dbReference>
<feature type="region of interest" description="Disordered" evidence="1">
    <location>
        <begin position="36"/>
        <end position="55"/>
    </location>
</feature>
<sequence>MGKRCRLCGGKLRNGICTECGMDNRKTDEKYSRHAEKNASAEHIHEAEYTTAEKKTKSNSVRNQFVSKKQTQHSEVKNIKVIFYGAAVLLVLAALFLSKDNSEADLELNTEVQEEVFDMSVENAEQEVQFPVIAQWENTLESGLYVVGVDIPAGEYTITAPPGSIFQTYNNPQYEDEHVSFGKAPSGIEEVKNIPLYEGTLVRVSGSNMRFFSWDAEVENLTERVENPLTNQVQIIGKAVAGRDFAAGTYDIEAVGEKEGTFTYSYKDKIQMSIWLKPMQTEGNLYTSVYYRNVVLPEGTQIDTGDMTVMLVPSKGIVSEDYASFYENTISQQEDL</sequence>
<evidence type="ECO:0000256" key="1">
    <source>
        <dbReference type="SAM" id="MobiDB-lite"/>
    </source>
</evidence>
<organism evidence="3">
    <name type="scientific">Blautia hansenii</name>
    <name type="common">Ruminococcus hansenii</name>
    <dbReference type="NCBI Taxonomy" id="1322"/>
    <lineage>
        <taxon>Bacteria</taxon>
        <taxon>Bacillati</taxon>
        <taxon>Bacillota</taxon>
        <taxon>Clostridia</taxon>
        <taxon>Lachnospirales</taxon>
        <taxon>Lachnospiraceae</taxon>
        <taxon>Blautia</taxon>
    </lineage>
</organism>
<evidence type="ECO:0000313" key="3">
    <source>
        <dbReference type="EMBL" id="VYS98915.1"/>
    </source>
</evidence>
<keyword evidence="2" id="KW-0472">Membrane</keyword>